<dbReference type="AlphaFoldDB" id="A0A1Y5Y6R5"/>
<evidence type="ECO:0000313" key="11">
    <source>
        <dbReference type="EMBL" id="SMD26503.1"/>
    </source>
</evidence>
<dbReference type="InterPro" id="IPR052157">
    <property type="entry name" value="BCAA_transport_permease"/>
</dbReference>
<evidence type="ECO:0000256" key="4">
    <source>
        <dbReference type="ARBA" id="ARBA00022692"/>
    </source>
</evidence>
<evidence type="ECO:0000256" key="10">
    <source>
        <dbReference type="SAM" id="Phobius"/>
    </source>
</evidence>
<evidence type="ECO:0000256" key="5">
    <source>
        <dbReference type="ARBA" id="ARBA00022970"/>
    </source>
</evidence>
<keyword evidence="6 10" id="KW-1133">Transmembrane helix</keyword>
<dbReference type="RefSeq" id="WP_084434249.1">
    <property type="nucleotide sequence ID" value="NZ_FWXV01000015.1"/>
</dbReference>
<sequence>MAELFTGLATGTTYAMVGLGIALIFQVTGVINFAQGDFVMVSGLVFATLRANGIVTPVAVLIAVGVTTVIGALTHLLVIAPARRAGHDRLMILTIGVSIVLQGAALLIFGADSRFAPEFTPGEPLRLAGVAVPRQYFWCAGVTIVVVALLWFFLTRTATGTAMRASAMDPGAAQLTGISPNRMGLLVFSLAAALAAAAGSVLAPLQPPDATIDVRPDSEQCGEPLRAATLSPRGPGDPGRPMASDELGAGNSEQQR</sequence>
<keyword evidence="3" id="KW-1003">Cell membrane</keyword>
<dbReference type="CDD" id="cd06582">
    <property type="entry name" value="TM_PBP1_LivH_like"/>
    <property type="match status" value="1"/>
</dbReference>
<reference evidence="11 12" key="1">
    <citation type="submission" date="2017-04" db="EMBL/GenBank/DDBJ databases">
        <authorList>
            <person name="Afonso C.L."/>
            <person name="Miller P.J."/>
            <person name="Scott M.A."/>
            <person name="Spackman E."/>
            <person name="Goraichik I."/>
            <person name="Dimitrov K.M."/>
            <person name="Suarez D.L."/>
            <person name="Swayne D.E."/>
        </authorList>
    </citation>
    <scope>NUCLEOTIDE SEQUENCE [LARGE SCALE GENOMIC DNA]</scope>
    <source>
        <strain evidence="11 12">DSM 43828</strain>
    </source>
</reference>
<feature type="transmembrane region" description="Helical" evidence="10">
    <location>
        <begin position="12"/>
        <end position="34"/>
    </location>
</feature>
<dbReference type="EMBL" id="FWXV01000015">
    <property type="protein sequence ID" value="SMD26503.1"/>
    <property type="molecule type" value="Genomic_DNA"/>
</dbReference>
<dbReference type="Proteomes" id="UP000192674">
    <property type="component" value="Unassembled WGS sequence"/>
</dbReference>
<dbReference type="PANTHER" id="PTHR11795:SF450">
    <property type="entry name" value="ABC TRANSPORTER PERMEASE PROTEIN"/>
    <property type="match status" value="1"/>
</dbReference>
<dbReference type="GO" id="GO:0022857">
    <property type="term" value="F:transmembrane transporter activity"/>
    <property type="evidence" value="ECO:0007669"/>
    <property type="project" value="InterPro"/>
</dbReference>
<feature type="transmembrane region" description="Helical" evidence="10">
    <location>
        <begin position="54"/>
        <end position="78"/>
    </location>
</feature>
<feature type="region of interest" description="Disordered" evidence="9">
    <location>
        <begin position="210"/>
        <end position="256"/>
    </location>
</feature>
<evidence type="ECO:0000256" key="8">
    <source>
        <dbReference type="ARBA" id="ARBA00037998"/>
    </source>
</evidence>
<evidence type="ECO:0000256" key="1">
    <source>
        <dbReference type="ARBA" id="ARBA00004651"/>
    </source>
</evidence>
<feature type="transmembrane region" description="Helical" evidence="10">
    <location>
        <begin position="135"/>
        <end position="154"/>
    </location>
</feature>
<dbReference type="GO" id="GO:0005886">
    <property type="term" value="C:plasma membrane"/>
    <property type="evidence" value="ECO:0007669"/>
    <property type="project" value="UniProtKB-SubCell"/>
</dbReference>
<dbReference type="InterPro" id="IPR001851">
    <property type="entry name" value="ABC_transp_permease"/>
</dbReference>
<protein>
    <submittedName>
        <fullName evidence="11">Branched-chain amino acid transport system permease protein</fullName>
    </submittedName>
</protein>
<evidence type="ECO:0000256" key="9">
    <source>
        <dbReference type="SAM" id="MobiDB-lite"/>
    </source>
</evidence>
<dbReference type="PANTHER" id="PTHR11795">
    <property type="entry name" value="BRANCHED-CHAIN AMINO ACID TRANSPORT SYSTEM PERMEASE PROTEIN LIVH"/>
    <property type="match status" value="1"/>
</dbReference>
<accession>A0A1Y5Y6R5</accession>
<organism evidence="11 12">
    <name type="scientific">Kibdelosporangium aridum</name>
    <dbReference type="NCBI Taxonomy" id="2030"/>
    <lineage>
        <taxon>Bacteria</taxon>
        <taxon>Bacillati</taxon>
        <taxon>Actinomycetota</taxon>
        <taxon>Actinomycetes</taxon>
        <taxon>Pseudonocardiales</taxon>
        <taxon>Pseudonocardiaceae</taxon>
        <taxon>Kibdelosporangium</taxon>
    </lineage>
</organism>
<gene>
    <name evidence="11" type="ORF">SAMN05661093_10086</name>
</gene>
<proteinExistence type="inferred from homology"/>
<keyword evidence="4 10" id="KW-0812">Transmembrane</keyword>
<feature type="transmembrane region" description="Helical" evidence="10">
    <location>
        <begin position="90"/>
        <end position="111"/>
    </location>
</feature>
<feature type="transmembrane region" description="Helical" evidence="10">
    <location>
        <begin position="185"/>
        <end position="205"/>
    </location>
</feature>
<dbReference type="OrthoDB" id="9807115at2"/>
<evidence type="ECO:0000256" key="3">
    <source>
        <dbReference type="ARBA" id="ARBA00022475"/>
    </source>
</evidence>
<keyword evidence="2" id="KW-0813">Transport</keyword>
<comment type="subcellular location">
    <subcellularLocation>
        <location evidence="1">Cell membrane</location>
        <topology evidence="1">Multi-pass membrane protein</topology>
    </subcellularLocation>
</comment>
<keyword evidence="7 10" id="KW-0472">Membrane</keyword>
<evidence type="ECO:0000313" key="12">
    <source>
        <dbReference type="Proteomes" id="UP000192674"/>
    </source>
</evidence>
<evidence type="ECO:0000256" key="7">
    <source>
        <dbReference type="ARBA" id="ARBA00023136"/>
    </source>
</evidence>
<evidence type="ECO:0000256" key="6">
    <source>
        <dbReference type="ARBA" id="ARBA00022989"/>
    </source>
</evidence>
<dbReference type="GO" id="GO:0006865">
    <property type="term" value="P:amino acid transport"/>
    <property type="evidence" value="ECO:0007669"/>
    <property type="project" value="UniProtKB-KW"/>
</dbReference>
<evidence type="ECO:0000256" key="2">
    <source>
        <dbReference type="ARBA" id="ARBA00022448"/>
    </source>
</evidence>
<keyword evidence="12" id="KW-1185">Reference proteome</keyword>
<comment type="similarity">
    <text evidence="8">Belongs to the binding-protein-dependent transport system permease family. LivHM subfamily.</text>
</comment>
<name>A0A1Y5Y6R5_KIBAR</name>
<dbReference type="Pfam" id="PF02653">
    <property type="entry name" value="BPD_transp_2"/>
    <property type="match status" value="1"/>
</dbReference>
<keyword evidence="5" id="KW-0029">Amino-acid transport</keyword>